<proteinExistence type="inferred from homology"/>
<evidence type="ECO:0000256" key="4">
    <source>
        <dbReference type="ARBA" id="ARBA00023002"/>
    </source>
</evidence>
<comment type="similarity">
    <text evidence="1 6">Belongs to the iron/manganese superoxide dismutase family.</text>
</comment>
<dbReference type="InterPro" id="IPR019831">
    <property type="entry name" value="Mn/Fe_SOD_N"/>
</dbReference>
<dbReference type="InterPro" id="IPR019832">
    <property type="entry name" value="Mn/Fe_SOD_C"/>
</dbReference>
<dbReference type="InterPro" id="IPR036314">
    <property type="entry name" value="SOD_C_sf"/>
</dbReference>
<dbReference type="Proteomes" id="UP000292927">
    <property type="component" value="Unassembled WGS sequence"/>
</dbReference>
<evidence type="ECO:0000259" key="7">
    <source>
        <dbReference type="Pfam" id="PF00081"/>
    </source>
</evidence>
<dbReference type="PANTHER" id="PTHR43595">
    <property type="entry name" value="37S RIBOSOMAL PROTEIN S26, MITOCHONDRIAL"/>
    <property type="match status" value="1"/>
</dbReference>
<comment type="caution">
    <text evidence="9">The sequence shown here is derived from an EMBL/GenBank/DDBJ whole genome shotgun (WGS) entry which is preliminary data.</text>
</comment>
<evidence type="ECO:0000313" key="9">
    <source>
        <dbReference type="EMBL" id="RZT00488.1"/>
    </source>
</evidence>
<dbReference type="OrthoDB" id="9803125at2"/>
<comment type="catalytic activity">
    <reaction evidence="6">
        <text>2 superoxide + 2 H(+) = H2O2 + O2</text>
        <dbReference type="Rhea" id="RHEA:20696"/>
        <dbReference type="ChEBI" id="CHEBI:15378"/>
        <dbReference type="ChEBI" id="CHEBI:15379"/>
        <dbReference type="ChEBI" id="CHEBI:16240"/>
        <dbReference type="ChEBI" id="CHEBI:18421"/>
        <dbReference type="EC" id="1.15.1.1"/>
    </reaction>
</comment>
<evidence type="ECO:0000256" key="2">
    <source>
        <dbReference type="ARBA" id="ARBA00012682"/>
    </source>
</evidence>
<keyword evidence="4 6" id="KW-0560">Oxidoreductase</keyword>
<evidence type="ECO:0000256" key="5">
    <source>
        <dbReference type="PIRSR" id="PIRSR000349-1"/>
    </source>
</evidence>
<dbReference type="GO" id="GO:0046872">
    <property type="term" value="F:metal ion binding"/>
    <property type="evidence" value="ECO:0007669"/>
    <property type="project" value="UniProtKB-KW"/>
</dbReference>
<dbReference type="Pfam" id="PF02777">
    <property type="entry name" value="Sod_Fe_C"/>
    <property type="match status" value="1"/>
</dbReference>
<dbReference type="Pfam" id="PF00081">
    <property type="entry name" value="Sod_Fe_N"/>
    <property type="match status" value="1"/>
</dbReference>
<dbReference type="Gene3D" id="1.10.287.990">
    <property type="entry name" value="Fe,Mn superoxide dismutase (SOD) domain"/>
    <property type="match status" value="1"/>
</dbReference>
<organism evidence="9 10">
    <name type="scientific">Cuneatibacter caecimuris</name>
    <dbReference type="NCBI Taxonomy" id="1796618"/>
    <lineage>
        <taxon>Bacteria</taxon>
        <taxon>Bacillati</taxon>
        <taxon>Bacillota</taxon>
        <taxon>Clostridia</taxon>
        <taxon>Lachnospirales</taxon>
        <taxon>Lachnospiraceae</taxon>
        <taxon>Cuneatibacter</taxon>
    </lineage>
</organism>
<keyword evidence="3 5" id="KW-0479">Metal-binding</keyword>
<keyword evidence="10" id="KW-1185">Reference proteome</keyword>
<dbReference type="GO" id="GO:0004784">
    <property type="term" value="F:superoxide dismutase activity"/>
    <property type="evidence" value="ECO:0007669"/>
    <property type="project" value="UniProtKB-EC"/>
</dbReference>
<comment type="function">
    <text evidence="6">Destroys radicals which are normally produced within the cells and which are toxic to biological systems.</text>
</comment>
<evidence type="ECO:0000256" key="3">
    <source>
        <dbReference type="ARBA" id="ARBA00022723"/>
    </source>
</evidence>
<sequence>MSHHYPFELQPLPYPYDALEPHIDMETLHFHHDKHLKTYVDNLNKALEPYGEYHSRSLEELLTHYKDLPDELQPAVKNNGGGVYNHQLYFSLLTPEKTEPSGRLAEELDRTFGGFEEFQQQFSEMAMKVFGSGYTWLVKDERDRLAIVSYPNQDTPLPHGLKPVLLIDVWEHAYYLKNQNRRADYIRNWFQVLNWDQAAKNYELGLE</sequence>
<feature type="domain" description="Manganese/iron superoxide dismutase N-terminal" evidence="7">
    <location>
        <begin position="7"/>
        <end position="93"/>
    </location>
</feature>
<dbReference type="SUPFAM" id="SSF54719">
    <property type="entry name" value="Fe,Mn superoxide dismutase (SOD), C-terminal domain"/>
    <property type="match status" value="1"/>
</dbReference>
<evidence type="ECO:0000256" key="6">
    <source>
        <dbReference type="RuleBase" id="RU000414"/>
    </source>
</evidence>
<feature type="binding site" evidence="5">
    <location>
        <position position="31"/>
    </location>
    <ligand>
        <name>Mn(2+)</name>
        <dbReference type="ChEBI" id="CHEBI:29035"/>
    </ligand>
</feature>
<dbReference type="AlphaFoldDB" id="A0A4Q7PJN8"/>
<dbReference type="PROSITE" id="PS00088">
    <property type="entry name" value="SOD_MN"/>
    <property type="match status" value="1"/>
</dbReference>
<dbReference type="RefSeq" id="WP_130435100.1">
    <property type="nucleotide sequence ID" value="NZ_SGXF01000003.1"/>
</dbReference>
<dbReference type="GO" id="GO:0005737">
    <property type="term" value="C:cytoplasm"/>
    <property type="evidence" value="ECO:0007669"/>
    <property type="project" value="TreeGrafter"/>
</dbReference>
<dbReference type="InterPro" id="IPR019833">
    <property type="entry name" value="Mn/Fe_SOD_BS"/>
</dbReference>
<dbReference type="InterPro" id="IPR001189">
    <property type="entry name" value="Mn/Fe_SOD"/>
</dbReference>
<feature type="domain" description="Manganese/iron superoxide dismutase C-terminal" evidence="8">
    <location>
        <begin position="100"/>
        <end position="200"/>
    </location>
</feature>
<accession>A0A4Q7PJN8</accession>
<reference evidence="9 10" key="1">
    <citation type="submission" date="2019-02" db="EMBL/GenBank/DDBJ databases">
        <title>Genomic Encyclopedia of Type Strains, Phase IV (KMG-IV): sequencing the most valuable type-strain genomes for metagenomic binning, comparative biology and taxonomic classification.</title>
        <authorList>
            <person name="Goeker M."/>
        </authorList>
    </citation>
    <scope>NUCLEOTIDE SEQUENCE [LARGE SCALE GENOMIC DNA]</scope>
    <source>
        <strain evidence="9 10">DSM 29486</strain>
    </source>
</reference>
<dbReference type="PANTHER" id="PTHR43595:SF2">
    <property type="entry name" value="SMALL RIBOSOMAL SUBUNIT PROTEIN MS42"/>
    <property type="match status" value="1"/>
</dbReference>
<dbReference type="Gene3D" id="3.55.40.20">
    <property type="entry name" value="Iron/manganese superoxide dismutase, C-terminal domain"/>
    <property type="match status" value="1"/>
</dbReference>
<feature type="binding site" evidence="5">
    <location>
        <position position="86"/>
    </location>
    <ligand>
        <name>Mn(2+)</name>
        <dbReference type="ChEBI" id="CHEBI:29035"/>
    </ligand>
</feature>
<dbReference type="InterPro" id="IPR036324">
    <property type="entry name" value="Mn/Fe_SOD_N_sf"/>
</dbReference>
<dbReference type="PRINTS" id="PR01703">
    <property type="entry name" value="MNSODISMTASE"/>
</dbReference>
<evidence type="ECO:0000256" key="1">
    <source>
        <dbReference type="ARBA" id="ARBA00008714"/>
    </source>
</evidence>
<dbReference type="EMBL" id="SGXF01000003">
    <property type="protein sequence ID" value="RZT00488.1"/>
    <property type="molecule type" value="Genomic_DNA"/>
</dbReference>
<evidence type="ECO:0000313" key="10">
    <source>
        <dbReference type="Proteomes" id="UP000292927"/>
    </source>
</evidence>
<dbReference type="EC" id="1.15.1.1" evidence="2 6"/>
<dbReference type="PIRSF" id="PIRSF000349">
    <property type="entry name" value="SODismutase"/>
    <property type="match status" value="1"/>
</dbReference>
<gene>
    <name evidence="9" type="ORF">EV209_1801</name>
</gene>
<feature type="binding site" evidence="5">
    <location>
        <position position="168"/>
    </location>
    <ligand>
        <name>Mn(2+)</name>
        <dbReference type="ChEBI" id="CHEBI:29035"/>
    </ligand>
</feature>
<name>A0A4Q7PJN8_9FIRM</name>
<dbReference type="FunFam" id="3.55.40.20:FF:000004">
    <property type="entry name" value="Superoxide dismutase [Fe]"/>
    <property type="match status" value="1"/>
</dbReference>
<dbReference type="SUPFAM" id="SSF46609">
    <property type="entry name" value="Fe,Mn superoxide dismutase (SOD), N-terminal domain"/>
    <property type="match status" value="1"/>
</dbReference>
<evidence type="ECO:0000259" key="8">
    <source>
        <dbReference type="Pfam" id="PF02777"/>
    </source>
</evidence>
<feature type="binding site" evidence="5">
    <location>
        <position position="172"/>
    </location>
    <ligand>
        <name>Mn(2+)</name>
        <dbReference type="ChEBI" id="CHEBI:29035"/>
    </ligand>
</feature>
<protein>
    <recommendedName>
        <fullName evidence="2 6">Superoxide dismutase</fullName>
        <ecNumber evidence="2 6">1.15.1.1</ecNumber>
    </recommendedName>
</protein>